<protein>
    <submittedName>
        <fullName evidence="3">Reverse transcriptase domain-containing protein</fullName>
    </submittedName>
</protein>
<evidence type="ECO:0000313" key="2">
    <source>
        <dbReference type="Proteomes" id="UP000280834"/>
    </source>
</evidence>
<evidence type="ECO:0000313" key="3">
    <source>
        <dbReference type="WBParaSite" id="BTMF_0001114101-mRNA-1"/>
    </source>
</evidence>
<dbReference type="AlphaFoldDB" id="A0A0R3QTT9"/>
<sequence length="91" mass="10278">MKKSRSNGISKAHPKFHNLSYFSLSSTFYNALIAKRHFSNVRNSKSDNDEEPNGASILPIIFICTLYGIVMKETVVIDDCCIIMEECNSEN</sequence>
<dbReference type="EMBL" id="UZAG01016802">
    <property type="protein sequence ID" value="VDO30916.1"/>
    <property type="molecule type" value="Genomic_DNA"/>
</dbReference>
<keyword evidence="2" id="KW-1185">Reference proteome</keyword>
<dbReference type="WBParaSite" id="BTMF_0001114101-mRNA-1">
    <property type="protein sequence ID" value="BTMF_0001114101-mRNA-1"/>
    <property type="gene ID" value="BTMF_0001114101"/>
</dbReference>
<accession>A0A0R3QTT9</accession>
<proteinExistence type="predicted"/>
<name>A0A0R3QTT9_9BILA</name>
<gene>
    <name evidence="1" type="ORF">BTMF_LOCUS9175</name>
</gene>
<evidence type="ECO:0000313" key="1">
    <source>
        <dbReference type="EMBL" id="VDO30916.1"/>
    </source>
</evidence>
<dbReference type="Proteomes" id="UP000280834">
    <property type="component" value="Unassembled WGS sequence"/>
</dbReference>
<reference evidence="3" key="1">
    <citation type="submission" date="2017-02" db="UniProtKB">
        <authorList>
            <consortium name="WormBaseParasite"/>
        </authorList>
    </citation>
    <scope>IDENTIFICATION</scope>
</reference>
<reference evidence="1 2" key="2">
    <citation type="submission" date="2018-11" db="EMBL/GenBank/DDBJ databases">
        <authorList>
            <consortium name="Pathogen Informatics"/>
        </authorList>
    </citation>
    <scope>NUCLEOTIDE SEQUENCE [LARGE SCALE GENOMIC DNA]</scope>
</reference>
<organism evidence="3">
    <name type="scientific">Brugia timori</name>
    <dbReference type="NCBI Taxonomy" id="42155"/>
    <lineage>
        <taxon>Eukaryota</taxon>
        <taxon>Metazoa</taxon>
        <taxon>Ecdysozoa</taxon>
        <taxon>Nematoda</taxon>
        <taxon>Chromadorea</taxon>
        <taxon>Rhabditida</taxon>
        <taxon>Spirurina</taxon>
        <taxon>Spiruromorpha</taxon>
        <taxon>Filarioidea</taxon>
        <taxon>Onchocercidae</taxon>
        <taxon>Brugia</taxon>
    </lineage>
</organism>